<dbReference type="PROSITE" id="PS50850">
    <property type="entry name" value="MFS"/>
    <property type="match status" value="1"/>
</dbReference>
<protein>
    <recommendedName>
        <fullName evidence="6">Major facilitator superfamily (MFS) profile domain-containing protein</fullName>
    </recommendedName>
</protein>
<dbReference type="GO" id="GO:0022857">
    <property type="term" value="F:transmembrane transporter activity"/>
    <property type="evidence" value="ECO:0007669"/>
    <property type="project" value="InterPro"/>
</dbReference>
<comment type="subcellular location">
    <subcellularLocation>
        <location evidence="1">Membrane</location>
        <topology evidence="1">Multi-pass membrane protein</topology>
    </subcellularLocation>
</comment>
<evidence type="ECO:0000256" key="4">
    <source>
        <dbReference type="ARBA" id="ARBA00023136"/>
    </source>
</evidence>
<feature type="transmembrane region" description="Helical" evidence="5">
    <location>
        <begin position="319"/>
        <end position="342"/>
    </location>
</feature>
<feature type="transmembrane region" description="Helical" evidence="5">
    <location>
        <begin position="354"/>
        <end position="374"/>
    </location>
</feature>
<dbReference type="Pfam" id="PF00083">
    <property type="entry name" value="Sugar_tr"/>
    <property type="match status" value="1"/>
</dbReference>
<dbReference type="PROSITE" id="PS00216">
    <property type="entry name" value="SUGAR_TRANSPORT_1"/>
    <property type="match status" value="1"/>
</dbReference>
<evidence type="ECO:0000313" key="8">
    <source>
        <dbReference type="Proteomes" id="UP001347796"/>
    </source>
</evidence>
<evidence type="ECO:0000256" key="2">
    <source>
        <dbReference type="ARBA" id="ARBA00022692"/>
    </source>
</evidence>
<dbReference type="SUPFAM" id="SSF103473">
    <property type="entry name" value="MFS general substrate transporter"/>
    <property type="match status" value="1"/>
</dbReference>
<feature type="transmembrane region" description="Helical" evidence="5">
    <location>
        <begin position="123"/>
        <end position="144"/>
    </location>
</feature>
<feature type="transmembrane region" description="Helical" evidence="5">
    <location>
        <begin position="386"/>
        <end position="408"/>
    </location>
</feature>
<dbReference type="PROSITE" id="PS00217">
    <property type="entry name" value="SUGAR_TRANSPORT_2"/>
    <property type="match status" value="1"/>
</dbReference>
<dbReference type="InterPro" id="IPR020846">
    <property type="entry name" value="MFS_dom"/>
</dbReference>
<feature type="transmembrane region" description="Helical" evidence="5">
    <location>
        <begin position="229"/>
        <end position="250"/>
    </location>
</feature>
<reference evidence="7 8" key="1">
    <citation type="submission" date="2024-01" db="EMBL/GenBank/DDBJ databases">
        <title>The genome of the rayed Mediterranean limpet Patella caerulea (Linnaeus, 1758).</title>
        <authorList>
            <person name="Anh-Thu Weber A."/>
            <person name="Halstead-Nussloch G."/>
        </authorList>
    </citation>
    <scope>NUCLEOTIDE SEQUENCE [LARGE SCALE GENOMIC DNA]</scope>
    <source>
        <strain evidence="7">AATW-2023a</strain>
        <tissue evidence="7">Whole specimen</tissue>
    </source>
</reference>
<feature type="domain" description="Major facilitator superfamily (MFS) profile" evidence="6">
    <location>
        <begin position="1"/>
        <end position="412"/>
    </location>
</feature>
<evidence type="ECO:0000256" key="5">
    <source>
        <dbReference type="SAM" id="Phobius"/>
    </source>
</evidence>
<dbReference type="InterPro" id="IPR036259">
    <property type="entry name" value="MFS_trans_sf"/>
</dbReference>
<gene>
    <name evidence="7" type="ORF">SNE40_017711</name>
</gene>
<dbReference type="Gene3D" id="1.20.1250.20">
    <property type="entry name" value="MFS general substrate transporter like domains"/>
    <property type="match status" value="1"/>
</dbReference>
<feature type="transmembrane region" description="Helical" evidence="5">
    <location>
        <begin position="150"/>
        <end position="170"/>
    </location>
</feature>
<dbReference type="PANTHER" id="PTHR24064">
    <property type="entry name" value="SOLUTE CARRIER FAMILY 22 MEMBER"/>
    <property type="match status" value="1"/>
</dbReference>
<name>A0AAN8PEK7_PATCE</name>
<evidence type="ECO:0000259" key="6">
    <source>
        <dbReference type="PROSITE" id="PS50850"/>
    </source>
</evidence>
<proteinExistence type="predicted"/>
<feature type="transmembrane region" description="Helical" evidence="5">
    <location>
        <begin position="262"/>
        <end position="283"/>
    </location>
</feature>
<evidence type="ECO:0000313" key="7">
    <source>
        <dbReference type="EMBL" id="KAK6174434.1"/>
    </source>
</evidence>
<keyword evidence="4 5" id="KW-0472">Membrane</keyword>
<dbReference type="EMBL" id="JAZGQO010000011">
    <property type="protein sequence ID" value="KAK6174434.1"/>
    <property type="molecule type" value="Genomic_DNA"/>
</dbReference>
<feature type="transmembrane region" description="Helical" evidence="5">
    <location>
        <begin position="88"/>
        <end position="111"/>
    </location>
</feature>
<dbReference type="GO" id="GO:0016020">
    <property type="term" value="C:membrane"/>
    <property type="evidence" value="ECO:0007669"/>
    <property type="project" value="UniProtKB-SubCell"/>
</dbReference>
<comment type="caution">
    <text evidence="7">The sequence shown here is derived from an EMBL/GenBank/DDBJ whole genome shotgun (WGS) entry which is preliminary data.</text>
</comment>
<evidence type="ECO:0000256" key="3">
    <source>
        <dbReference type="ARBA" id="ARBA00022989"/>
    </source>
</evidence>
<organism evidence="7 8">
    <name type="scientific">Patella caerulea</name>
    <name type="common">Rayed Mediterranean limpet</name>
    <dbReference type="NCBI Taxonomy" id="87958"/>
    <lineage>
        <taxon>Eukaryota</taxon>
        <taxon>Metazoa</taxon>
        <taxon>Spiralia</taxon>
        <taxon>Lophotrochozoa</taxon>
        <taxon>Mollusca</taxon>
        <taxon>Gastropoda</taxon>
        <taxon>Patellogastropoda</taxon>
        <taxon>Patelloidea</taxon>
        <taxon>Patellidae</taxon>
        <taxon>Patella</taxon>
    </lineage>
</organism>
<feature type="transmembrane region" description="Helical" evidence="5">
    <location>
        <begin position="39"/>
        <end position="58"/>
    </location>
</feature>
<dbReference type="InterPro" id="IPR005829">
    <property type="entry name" value="Sugar_transporter_CS"/>
</dbReference>
<feature type="transmembrane region" description="Helical" evidence="5">
    <location>
        <begin position="295"/>
        <end position="313"/>
    </location>
</feature>
<evidence type="ECO:0000256" key="1">
    <source>
        <dbReference type="ARBA" id="ARBA00004141"/>
    </source>
</evidence>
<dbReference type="InterPro" id="IPR005828">
    <property type="entry name" value="MFS_sugar_transport-like"/>
</dbReference>
<keyword evidence="3 5" id="KW-1133">Transmembrane helix</keyword>
<dbReference type="Proteomes" id="UP001347796">
    <property type="component" value="Unassembled WGS sequence"/>
</dbReference>
<accession>A0AAN8PEK7</accession>
<sequence>MTSVEYKCDSWVYDTSTFMSTLVTEFNMVCDDDILRNNAIMVTFLGLVFSCSIISNFADRFGRKPVMVICNVLVVISAYLLAWTPNYIFLVIVRFFVGIGLGGQLVSTFTIGVEIVGPSKRRFTGVLFNLGWCSGIMVVAMLGYCIRNWTYLQLAAAVLTSHQLFYFLMLPESPRWLLIRGQVDKARSLIKRAAAVNNTIISEGVLSKLRVSEKPVSAKFWKLCSTRKLTFRTLAIFFVWFSVSVTYFGIMLNLEFLVGNIYLNLFITAIIEVVCYAFVILTVDKLGRKKLICGCYFLQILSLLAVIFILLYVPPDLNWLMTVFTLIGQCGTICSFAIVWLWTSELFPTELRNVGTGIGSASARVGALVAPYLELLSKLVPGRFKVVSPFLFFGIICMVGLVLIICVLPETNKQKLPDTVDDAGRLEHGSGQTRDNIMNGKEEMVEMLGTNSKC</sequence>
<keyword evidence="8" id="KW-1185">Reference proteome</keyword>
<keyword evidence="2 5" id="KW-0812">Transmembrane</keyword>
<feature type="transmembrane region" description="Helical" evidence="5">
    <location>
        <begin position="65"/>
        <end position="82"/>
    </location>
</feature>
<dbReference type="AlphaFoldDB" id="A0AAN8PEK7"/>